<dbReference type="Gene3D" id="3.30.2350.10">
    <property type="entry name" value="Pseudouridine synthase"/>
    <property type="match status" value="1"/>
</dbReference>
<organism evidence="9 10">
    <name type="scientific">Ruminococcus turbiniformis</name>
    <dbReference type="NCBI Taxonomy" id="2881258"/>
    <lineage>
        <taxon>Bacteria</taxon>
        <taxon>Bacillati</taxon>
        <taxon>Bacillota</taxon>
        <taxon>Clostridia</taxon>
        <taxon>Eubacteriales</taxon>
        <taxon>Oscillospiraceae</taxon>
        <taxon>Ruminococcus</taxon>
    </lineage>
</organism>
<evidence type="ECO:0000256" key="6">
    <source>
        <dbReference type="SAM" id="MobiDB-lite"/>
    </source>
</evidence>
<dbReference type="InterPro" id="IPR014780">
    <property type="entry name" value="tRNA_psdUridine_synth_TruB"/>
</dbReference>
<comment type="catalytic activity">
    <reaction evidence="1 5">
        <text>uridine(55) in tRNA = pseudouridine(55) in tRNA</text>
        <dbReference type="Rhea" id="RHEA:42532"/>
        <dbReference type="Rhea" id="RHEA-COMP:10101"/>
        <dbReference type="Rhea" id="RHEA-COMP:10102"/>
        <dbReference type="ChEBI" id="CHEBI:65314"/>
        <dbReference type="ChEBI" id="CHEBI:65315"/>
        <dbReference type="EC" id="5.4.99.25"/>
    </reaction>
</comment>
<comment type="similarity">
    <text evidence="2 5">Belongs to the pseudouridine synthase TruB family. Type 1 subfamily.</text>
</comment>
<evidence type="ECO:0000259" key="7">
    <source>
        <dbReference type="Pfam" id="PF01509"/>
    </source>
</evidence>
<dbReference type="GO" id="GO:0160148">
    <property type="term" value="F:tRNA pseudouridine(55) synthase activity"/>
    <property type="evidence" value="ECO:0007669"/>
    <property type="project" value="UniProtKB-EC"/>
</dbReference>
<evidence type="ECO:0000313" key="9">
    <source>
        <dbReference type="EMBL" id="MCC2253215.1"/>
    </source>
</evidence>
<dbReference type="Pfam" id="PF01509">
    <property type="entry name" value="TruB_N"/>
    <property type="match status" value="1"/>
</dbReference>
<evidence type="ECO:0000256" key="2">
    <source>
        <dbReference type="ARBA" id="ARBA00005642"/>
    </source>
</evidence>
<dbReference type="InterPro" id="IPR002501">
    <property type="entry name" value="PsdUridine_synth_N"/>
</dbReference>
<dbReference type="InterPro" id="IPR020103">
    <property type="entry name" value="PsdUridine_synth_cat_dom_sf"/>
</dbReference>
<comment type="caution">
    <text evidence="9">The sequence shown here is derived from an EMBL/GenBank/DDBJ whole genome shotgun (WGS) entry which is preliminary data.</text>
</comment>
<dbReference type="HAMAP" id="MF_01080">
    <property type="entry name" value="TruB_bact"/>
    <property type="match status" value="1"/>
</dbReference>
<evidence type="ECO:0000256" key="3">
    <source>
        <dbReference type="ARBA" id="ARBA00022694"/>
    </source>
</evidence>
<accession>A0ABS8FT81</accession>
<dbReference type="NCBIfam" id="TIGR00431">
    <property type="entry name" value="TruB"/>
    <property type="match status" value="1"/>
</dbReference>
<proteinExistence type="inferred from homology"/>
<dbReference type="EMBL" id="JAJEQX010000002">
    <property type="protein sequence ID" value="MCC2253215.1"/>
    <property type="molecule type" value="Genomic_DNA"/>
</dbReference>
<sequence>MVNGILNIYKEKGYTSHDVVARLRRIVGQKKIGHTGTLDPDAEGVLPVCLGRATKVCGMLTDKDKTYETVLLLGRITDTQDITGETIEERDVSSVAEEAVISCIREFIGEYDQIPPMYSALKVNGKKLYELAREGKTVERKSRRVKIYDIRIKEVSLPHIRMEVDCSKGTYIRTLCSDIGEKLGCGGCMERLLRTKVERFALEDSRKLSEVERAVQDGRLCEILTPMDGMFSDLPKITVKKQYAALAYNGNPLSGKQVIAGEIRQPGEQATAGEAMQSGKQTASGGKADCTDGQVRVYDEEGRFIGIYRSSGRDRFRPVKMFLDPEELH</sequence>
<protein>
    <recommendedName>
        <fullName evidence="5">tRNA pseudouridine synthase B</fullName>
        <ecNumber evidence="5">5.4.99.25</ecNumber>
    </recommendedName>
    <alternativeName>
        <fullName evidence="5">tRNA pseudouridine(55) synthase</fullName>
        <shortName evidence="5">Psi55 synthase</shortName>
    </alternativeName>
    <alternativeName>
        <fullName evidence="5">tRNA pseudouridylate synthase</fullName>
    </alternativeName>
    <alternativeName>
        <fullName evidence="5">tRNA-uridine isomerase</fullName>
    </alternativeName>
</protein>
<evidence type="ECO:0000256" key="5">
    <source>
        <dbReference type="HAMAP-Rule" id="MF_01080"/>
    </source>
</evidence>
<feature type="region of interest" description="Disordered" evidence="6">
    <location>
        <begin position="268"/>
        <end position="289"/>
    </location>
</feature>
<dbReference type="SUPFAM" id="SSF55120">
    <property type="entry name" value="Pseudouridine synthase"/>
    <property type="match status" value="1"/>
</dbReference>
<evidence type="ECO:0000313" key="10">
    <source>
        <dbReference type="Proteomes" id="UP001198151"/>
    </source>
</evidence>
<dbReference type="InterPro" id="IPR032819">
    <property type="entry name" value="TruB_C"/>
</dbReference>
<dbReference type="CDD" id="cd02573">
    <property type="entry name" value="PseudoU_synth_EcTruB"/>
    <property type="match status" value="1"/>
</dbReference>
<name>A0ABS8FT81_9FIRM</name>
<evidence type="ECO:0000259" key="8">
    <source>
        <dbReference type="Pfam" id="PF16198"/>
    </source>
</evidence>
<dbReference type="RefSeq" id="WP_227706429.1">
    <property type="nucleotide sequence ID" value="NZ_JAJEQX010000002.1"/>
</dbReference>
<gene>
    <name evidence="5 9" type="primary">truB</name>
    <name evidence="9" type="ORF">LKD70_01950</name>
</gene>
<feature type="active site" description="Nucleophile" evidence="5">
    <location>
        <position position="39"/>
    </location>
</feature>
<keyword evidence="3 5" id="KW-0819">tRNA processing</keyword>
<dbReference type="EC" id="5.4.99.25" evidence="5"/>
<keyword evidence="4 5" id="KW-0413">Isomerase</keyword>
<feature type="domain" description="tRNA pseudouridylate synthase B C-terminal" evidence="8">
    <location>
        <begin position="173"/>
        <end position="231"/>
    </location>
</feature>
<feature type="domain" description="Pseudouridine synthase II N-terminal" evidence="7">
    <location>
        <begin position="24"/>
        <end position="172"/>
    </location>
</feature>
<dbReference type="Pfam" id="PF16198">
    <property type="entry name" value="TruB_C_2"/>
    <property type="match status" value="1"/>
</dbReference>
<reference evidence="9 10" key="1">
    <citation type="submission" date="2021-10" db="EMBL/GenBank/DDBJ databases">
        <title>Anaerobic single-cell dispensing facilitates the cultivation of human gut bacteria.</title>
        <authorList>
            <person name="Afrizal A."/>
        </authorList>
    </citation>
    <scope>NUCLEOTIDE SEQUENCE [LARGE SCALE GENOMIC DNA]</scope>
    <source>
        <strain evidence="9 10">CLA-AA-H200</strain>
    </source>
</reference>
<evidence type="ECO:0000256" key="1">
    <source>
        <dbReference type="ARBA" id="ARBA00000385"/>
    </source>
</evidence>
<dbReference type="PANTHER" id="PTHR13767:SF2">
    <property type="entry name" value="PSEUDOURIDYLATE SYNTHASE TRUB1"/>
    <property type="match status" value="1"/>
</dbReference>
<dbReference type="Proteomes" id="UP001198151">
    <property type="component" value="Unassembled WGS sequence"/>
</dbReference>
<comment type="function">
    <text evidence="5">Responsible for synthesis of pseudouridine from uracil-55 in the psi GC loop of transfer RNAs.</text>
</comment>
<evidence type="ECO:0000256" key="4">
    <source>
        <dbReference type="ARBA" id="ARBA00023235"/>
    </source>
</evidence>
<dbReference type="PANTHER" id="PTHR13767">
    <property type="entry name" value="TRNA-PSEUDOURIDINE SYNTHASE"/>
    <property type="match status" value="1"/>
</dbReference>
<keyword evidence="10" id="KW-1185">Reference proteome</keyword>